<sequence length="381" mass="38857">MARPAPRAALAAAVAAVVAALAFVIAQPAVSAAAAPVRIMPLGDSITGSPGCWRSLLWQRLQSSGYTNIDFVGTLPPQGCAVAHDGDNEGHGGFLATNIANQNQLPGWLSATLPDIVVMHLGTNDVWSSIAPATILTAFSKLVDQMRASNPNMKILVAKIIPMNPSSCTPCGQRVIDFNAAIPAWAGGKTTAQSPITVVDQFTGFSTATDTYDGVHPNAAGDQKMSDKWYPPLAALLSGATGSPSVSPSTSRSPSASPSVSPSASRSPSASPSPSGSPQAGKRCTATYKVGSQWNTGFGAEVSVANTGSVPITGWTVVLVFGNGQVVTQLWNGAYTQAGGTVTVKNMSYNGTIPVGGTIGFGFNANWSGVNNAPAVTCTPA</sequence>
<dbReference type="GO" id="GO:0030247">
    <property type="term" value="F:polysaccharide binding"/>
    <property type="evidence" value="ECO:0007669"/>
    <property type="project" value="UniProtKB-UniRule"/>
</dbReference>
<feature type="region of interest" description="Disordered" evidence="1">
    <location>
        <begin position="241"/>
        <end position="283"/>
    </location>
</feature>
<organism evidence="3 4">
    <name type="scientific">Allocatelliglobosispora scoriae</name>
    <dbReference type="NCBI Taxonomy" id="643052"/>
    <lineage>
        <taxon>Bacteria</taxon>
        <taxon>Bacillati</taxon>
        <taxon>Actinomycetota</taxon>
        <taxon>Actinomycetes</taxon>
        <taxon>Micromonosporales</taxon>
        <taxon>Micromonosporaceae</taxon>
        <taxon>Allocatelliglobosispora</taxon>
    </lineage>
</organism>
<dbReference type="Gene3D" id="3.40.50.1110">
    <property type="entry name" value="SGNH hydrolase"/>
    <property type="match status" value="1"/>
</dbReference>
<dbReference type="Pfam" id="PF13472">
    <property type="entry name" value="Lipase_GDSL_2"/>
    <property type="match status" value="1"/>
</dbReference>
<evidence type="ECO:0000256" key="1">
    <source>
        <dbReference type="SAM" id="MobiDB-lite"/>
    </source>
</evidence>
<dbReference type="EMBL" id="JACHMN010000002">
    <property type="protein sequence ID" value="MBB5869168.1"/>
    <property type="molecule type" value="Genomic_DNA"/>
</dbReference>
<evidence type="ECO:0000259" key="2">
    <source>
        <dbReference type="PROSITE" id="PS51173"/>
    </source>
</evidence>
<dbReference type="PROSITE" id="PS51173">
    <property type="entry name" value="CBM2"/>
    <property type="match status" value="1"/>
</dbReference>
<dbReference type="AlphaFoldDB" id="A0A841BP59"/>
<accession>A0A841BP59</accession>
<dbReference type="GO" id="GO:0005975">
    <property type="term" value="P:carbohydrate metabolic process"/>
    <property type="evidence" value="ECO:0007669"/>
    <property type="project" value="InterPro"/>
</dbReference>
<dbReference type="InterPro" id="IPR051532">
    <property type="entry name" value="Ester_Hydrolysis_Enzymes"/>
</dbReference>
<dbReference type="InterPro" id="IPR013830">
    <property type="entry name" value="SGNH_hydro"/>
</dbReference>
<feature type="domain" description="CBM2" evidence="2">
    <location>
        <begin position="277"/>
        <end position="381"/>
    </location>
</feature>
<feature type="compositionally biased region" description="Low complexity" evidence="1">
    <location>
        <begin position="241"/>
        <end position="278"/>
    </location>
</feature>
<dbReference type="InterPro" id="IPR008965">
    <property type="entry name" value="CBM2/CBM3_carb-bd_dom_sf"/>
</dbReference>
<keyword evidence="4" id="KW-1185">Reference proteome</keyword>
<dbReference type="Proteomes" id="UP000587527">
    <property type="component" value="Unassembled WGS sequence"/>
</dbReference>
<name>A0A841BP59_9ACTN</name>
<dbReference type="Gene3D" id="2.60.40.290">
    <property type="match status" value="1"/>
</dbReference>
<dbReference type="PANTHER" id="PTHR30383:SF2">
    <property type="entry name" value="CELLULOSE-BINDING PROTEIN"/>
    <property type="match status" value="1"/>
</dbReference>
<dbReference type="CDD" id="cd01833">
    <property type="entry name" value="XynB_like"/>
    <property type="match status" value="1"/>
</dbReference>
<dbReference type="PANTHER" id="PTHR30383">
    <property type="entry name" value="THIOESTERASE 1/PROTEASE 1/LYSOPHOSPHOLIPASE L1"/>
    <property type="match status" value="1"/>
</dbReference>
<dbReference type="SUPFAM" id="SSF49384">
    <property type="entry name" value="Carbohydrate-binding domain"/>
    <property type="match status" value="1"/>
</dbReference>
<dbReference type="Pfam" id="PF00553">
    <property type="entry name" value="CBM_2"/>
    <property type="match status" value="1"/>
</dbReference>
<comment type="caution">
    <text evidence="3">The sequence shown here is derived from an EMBL/GenBank/DDBJ whole genome shotgun (WGS) entry which is preliminary data.</text>
</comment>
<evidence type="ECO:0000313" key="3">
    <source>
        <dbReference type="EMBL" id="MBB5869168.1"/>
    </source>
</evidence>
<dbReference type="InterPro" id="IPR036514">
    <property type="entry name" value="SGNH_hydro_sf"/>
</dbReference>
<dbReference type="InterPro" id="IPR001919">
    <property type="entry name" value="CBD2"/>
</dbReference>
<dbReference type="InterPro" id="IPR012291">
    <property type="entry name" value="CBM2_carb-bd_dom_sf"/>
</dbReference>
<dbReference type="GO" id="GO:0004622">
    <property type="term" value="F:phosphatidylcholine lysophospholipase activity"/>
    <property type="evidence" value="ECO:0007669"/>
    <property type="project" value="TreeGrafter"/>
</dbReference>
<dbReference type="SUPFAM" id="SSF52266">
    <property type="entry name" value="SGNH hydrolase"/>
    <property type="match status" value="1"/>
</dbReference>
<dbReference type="GO" id="GO:0004553">
    <property type="term" value="F:hydrolase activity, hydrolyzing O-glycosyl compounds"/>
    <property type="evidence" value="ECO:0007669"/>
    <property type="project" value="InterPro"/>
</dbReference>
<dbReference type="SMART" id="SM00637">
    <property type="entry name" value="CBD_II"/>
    <property type="match status" value="1"/>
</dbReference>
<gene>
    <name evidence="3" type="ORF">F4553_002547</name>
</gene>
<reference evidence="3 4" key="1">
    <citation type="submission" date="2020-08" db="EMBL/GenBank/DDBJ databases">
        <title>Sequencing the genomes of 1000 actinobacteria strains.</title>
        <authorList>
            <person name="Klenk H.-P."/>
        </authorList>
    </citation>
    <scope>NUCLEOTIDE SEQUENCE [LARGE SCALE GENOMIC DNA]</scope>
    <source>
        <strain evidence="3 4">DSM 45362</strain>
    </source>
</reference>
<evidence type="ECO:0000313" key="4">
    <source>
        <dbReference type="Proteomes" id="UP000587527"/>
    </source>
</evidence>
<protein>
    <submittedName>
        <fullName evidence="3">Lysophospholipase L1-like esterase</fullName>
    </submittedName>
</protein>
<proteinExistence type="predicted"/>
<dbReference type="RefSeq" id="WP_184835617.1">
    <property type="nucleotide sequence ID" value="NZ_JACHMN010000002.1"/>
</dbReference>